<dbReference type="CDD" id="cd00060">
    <property type="entry name" value="FHA"/>
    <property type="match status" value="1"/>
</dbReference>
<dbReference type="RefSeq" id="WP_013820461.1">
    <property type="nucleotide sequence ID" value="NC_015572.1"/>
</dbReference>
<evidence type="ECO:0000259" key="4">
    <source>
        <dbReference type="PROSITE" id="PS50006"/>
    </source>
</evidence>
<reference evidence="5 6" key="1">
    <citation type="journal article" date="2011" name="J. Bacteriol.">
        <title>Complete Genome Sequence of the Aerobic Marine Methanotroph Methylomonas methanica MC09.</title>
        <authorList>
            <person name="Boden R."/>
            <person name="Cunliffe M."/>
            <person name="Scanlan J."/>
            <person name="Moussard H."/>
            <person name="Kits K.D."/>
            <person name="Klotz M.G."/>
            <person name="Jetten M.S."/>
            <person name="Vuilleumier S."/>
            <person name="Han J."/>
            <person name="Peters L."/>
            <person name="Mikhailova N."/>
            <person name="Teshima H."/>
            <person name="Tapia R."/>
            <person name="Kyrpides N."/>
            <person name="Ivanova N."/>
            <person name="Pagani I."/>
            <person name="Cheng J.F."/>
            <person name="Goodwin L."/>
            <person name="Han C."/>
            <person name="Hauser L."/>
            <person name="Land M.L."/>
            <person name="Lapidus A."/>
            <person name="Lucas S."/>
            <person name="Pitluck S."/>
            <person name="Woyke T."/>
            <person name="Stein L."/>
            <person name="Murrell J.C."/>
        </authorList>
    </citation>
    <scope>NUCLEOTIDE SEQUENCE [LARGE SCALE GENOMIC DNA]</scope>
    <source>
        <strain evidence="5 6">MC09</strain>
    </source>
</reference>
<evidence type="ECO:0000313" key="5">
    <source>
        <dbReference type="EMBL" id="AEG02245.1"/>
    </source>
</evidence>
<evidence type="ECO:0000256" key="1">
    <source>
        <dbReference type="SAM" id="Coils"/>
    </source>
</evidence>
<reference key="2">
    <citation type="submission" date="2011-05" db="EMBL/GenBank/DDBJ databases">
        <title>Complete genome sequence of the aerobic marine methanotroph Methylomonas methanica MC09.</title>
        <authorList>
            <person name="Boden R."/>
            <person name="Cunliffe M."/>
            <person name="Scanlan J."/>
            <person name="Moussard H."/>
            <person name="Kits K.D."/>
            <person name="Klotz M."/>
            <person name="Jetten M."/>
            <person name="Vuilleumier S."/>
            <person name="Han J."/>
            <person name="Peters L."/>
            <person name="Mikhailova N."/>
            <person name="Teshima H."/>
            <person name="Tapia R."/>
            <person name="Kyrpides N."/>
            <person name="Ivanova N."/>
            <person name="Pagani I."/>
            <person name="Cheng J.-F."/>
            <person name="Goodwin L."/>
            <person name="Han C."/>
            <person name="Hauser L."/>
            <person name="Land M."/>
            <person name="Lapidus A."/>
            <person name="Lucas S."/>
            <person name="Pitluck S."/>
            <person name="Woyke T."/>
            <person name="Stein L.Y."/>
            <person name="Murrell C."/>
        </authorList>
    </citation>
    <scope>NUCLEOTIDE SEQUENCE</scope>
    <source>
        <strain>MC09</strain>
    </source>
</reference>
<dbReference type="eggNOG" id="COG1716">
    <property type="taxonomic scope" value="Bacteria"/>
</dbReference>
<keyword evidence="3" id="KW-1133">Transmembrane helix</keyword>
<dbReference type="Gene3D" id="2.60.200.20">
    <property type="match status" value="1"/>
</dbReference>
<protein>
    <submittedName>
        <fullName evidence="5">Forkhead-associated protein</fullName>
    </submittedName>
</protein>
<dbReference type="HOGENOM" id="CLU_487299_0_0_6"/>
<dbReference type="eggNOG" id="COG0741">
    <property type="taxonomic scope" value="Bacteria"/>
</dbReference>
<dbReference type="InterPro" id="IPR008984">
    <property type="entry name" value="SMAD_FHA_dom_sf"/>
</dbReference>
<dbReference type="Pfam" id="PF00498">
    <property type="entry name" value="FHA"/>
    <property type="match status" value="1"/>
</dbReference>
<dbReference type="Gene3D" id="1.10.530.10">
    <property type="match status" value="1"/>
</dbReference>
<dbReference type="AlphaFoldDB" id="F9ZYH3"/>
<dbReference type="EMBL" id="CP002738">
    <property type="protein sequence ID" value="AEG02245.1"/>
    <property type="molecule type" value="Genomic_DNA"/>
</dbReference>
<keyword evidence="3" id="KW-0472">Membrane</keyword>
<organism evidence="5 6">
    <name type="scientific">Methylomonas methanica (strain DSM 25384 / MC09)</name>
    <dbReference type="NCBI Taxonomy" id="857087"/>
    <lineage>
        <taxon>Bacteria</taxon>
        <taxon>Pseudomonadati</taxon>
        <taxon>Pseudomonadota</taxon>
        <taxon>Gammaproteobacteria</taxon>
        <taxon>Methylococcales</taxon>
        <taxon>Methylococcaceae</taxon>
        <taxon>Methylomonas</taxon>
    </lineage>
</organism>
<keyword evidence="6" id="KW-1185">Reference proteome</keyword>
<dbReference type="STRING" id="857087.Metme_3891"/>
<dbReference type="InterPro" id="IPR008258">
    <property type="entry name" value="Transglycosylase_SLT_dom_1"/>
</dbReference>
<gene>
    <name evidence="5" type="ordered locus">Metme_3891</name>
</gene>
<evidence type="ECO:0000256" key="3">
    <source>
        <dbReference type="SAM" id="Phobius"/>
    </source>
</evidence>
<evidence type="ECO:0000313" key="6">
    <source>
        <dbReference type="Proteomes" id="UP000008888"/>
    </source>
</evidence>
<dbReference type="SUPFAM" id="SSF49879">
    <property type="entry name" value="SMAD/FHA domain"/>
    <property type="match status" value="1"/>
</dbReference>
<evidence type="ECO:0000256" key="2">
    <source>
        <dbReference type="SAM" id="MobiDB-lite"/>
    </source>
</evidence>
<keyword evidence="1" id="KW-0175">Coiled coil</keyword>
<dbReference type="InterPro" id="IPR023346">
    <property type="entry name" value="Lysozyme-like_dom_sf"/>
</dbReference>
<keyword evidence="3" id="KW-0812">Transmembrane</keyword>
<dbReference type="SUPFAM" id="SSF53955">
    <property type="entry name" value="Lysozyme-like"/>
    <property type="match status" value="1"/>
</dbReference>
<dbReference type="InterPro" id="IPR000253">
    <property type="entry name" value="FHA_dom"/>
</dbReference>
<dbReference type="SMART" id="SM00240">
    <property type="entry name" value="FHA"/>
    <property type="match status" value="1"/>
</dbReference>
<dbReference type="PROSITE" id="PS50006">
    <property type="entry name" value="FHA_DOMAIN"/>
    <property type="match status" value="1"/>
</dbReference>
<dbReference type="Pfam" id="PF01464">
    <property type="entry name" value="SLT"/>
    <property type="match status" value="1"/>
</dbReference>
<dbReference type="OrthoDB" id="9815002at2"/>
<sequence length="563" mass="64103">MNDDKTRIKPTVSADTNQDDDRTVLAPKKRNAQDKKDELEIDLLNIQGDVLGHFMFADRFTVGRAADNSIAISHDVVSRYHMEVKKENGVWWLYNLNSTNGVFIDGRLIPDKEALHFPVLIALGVAGFYLRIQLHTHSMPVAPSPTMSAATVLNPTTQAATAALHRNVSQADIEARLLAKEDSPDMGDYTLMARRVIHKDRVKRSKSYKKVIWTLVGLFGLAVALVTYQQIALENTRKLAIDMFYDIKSLEVNISQADIKLEESAAVLDETLAAINTEKLRISQEQLKLQQEKIAAERLRMRQERARLANMKAKYRQYVEEANSLRLRFPTAKQYENELIAKVARELGESELELPDEFVSEVHKYIHYWQGTSRLQTAISTLEKDNLLEPVIASLQNYGLPLYFIYLPLQESNYDTRAIGPETRFGIAKGAWQLLASTAQEYGITPGPLADVREYDEQDGRFDFAQATQAGIKYLRKIYSTEAQASGLLVMASYNYGDNRVKSMIKQLPDNPRDRNFWTFLQNFELPTETRDYVFFIFSAAVIGEDPQHFGFKFNPPLYKLKS</sequence>
<dbReference type="Proteomes" id="UP000008888">
    <property type="component" value="Chromosome"/>
</dbReference>
<feature type="coiled-coil region" evidence="1">
    <location>
        <begin position="282"/>
        <end position="328"/>
    </location>
</feature>
<reference evidence="6" key="3">
    <citation type="submission" date="2011-05" db="EMBL/GenBank/DDBJ databases">
        <title>Complete sequence of Methylomonas methanica MC09.</title>
        <authorList>
            <consortium name="US DOE Joint Genome Institute"/>
            <person name="Lucas S."/>
            <person name="Han J."/>
            <person name="Lapidus A."/>
            <person name="Cheng J.-F."/>
            <person name="Goodwin L."/>
            <person name="Pitluck S."/>
            <person name="Peters L."/>
            <person name="Mikhailova N."/>
            <person name="Teshima H."/>
            <person name="Han C."/>
            <person name="Tapia R."/>
            <person name="Land M."/>
            <person name="Hauser L."/>
            <person name="Kyrpides N."/>
            <person name="Ivanova N."/>
            <person name="Pagani I."/>
            <person name="Stein L."/>
            <person name="Woyke T."/>
        </authorList>
    </citation>
    <scope>NUCLEOTIDE SEQUENCE [LARGE SCALE GENOMIC DNA]</scope>
    <source>
        <strain evidence="6">MC09</strain>
    </source>
</reference>
<feature type="transmembrane region" description="Helical" evidence="3">
    <location>
        <begin position="211"/>
        <end position="228"/>
    </location>
</feature>
<feature type="region of interest" description="Disordered" evidence="2">
    <location>
        <begin position="1"/>
        <end position="26"/>
    </location>
</feature>
<proteinExistence type="predicted"/>
<dbReference type="KEGG" id="mmt:Metme_3891"/>
<name>F9ZYH3_METMM</name>
<accession>F9ZYH3</accession>
<feature type="domain" description="FHA" evidence="4">
    <location>
        <begin position="60"/>
        <end position="109"/>
    </location>
</feature>